<reference evidence="2" key="1">
    <citation type="submission" date="2017-09" db="EMBL/GenBank/DDBJ databases">
        <title>Depth-based differentiation of microbial function through sediment-hosted aquifers and enrichment of novel symbionts in the deep terrestrial subsurface.</title>
        <authorList>
            <person name="Probst A.J."/>
            <person name="Ladd B."/>
            <person name="Jarett J.K."/>
            <person name="Geller-Mcgrath D.E."/>
            <person name="Sieber C.M.K."/>
            <person name="Emerson J.B."/>
            <person name="Anantharaman K."/>
            <person name="Thomas B.C."/>
            <person name="Malmstrom R."/>
            <person name="Stieglmeier M."/>
            <person name="Klingl A."/>
            <person name="Woyke T."/>
            <person name="Ryan C.M."/>
            <person name="Banfield J.F."/>
        </authorList>
    </citation>
    <scope>NUCLEOTIDE SEQUENCE [LARGE SCALE GENOMIC DNA]</scope>
</reference>
<organism evidence="1 2">
    <name type="scientific">Candidatus Falkowbacteria bacterium CG10_big_fil_rev_8_21_14_0_10_39_9</name>
    <dbReference type="NCBI Taxonomy" id="1974566"/>
    <lineage>
        <taxon>Bacteria</taxon>
        <taxon>Candidatus Falkowiibacteriota</taxon>
    </lineage>
</organism>
<dbReference type="EMBL" id="PFAQ01000031">
    <property type="protein sequence ID" value="PIT94886.1"/>
    <property type="molecule type" value="Genomic_DNA"/>
</dbReference>
<accession>A0A2M6WQ73</accession>
<dbReference type="AlphaFoldDB" id="A0A2M6WQ73"/>
<evidence type="ECO:0000313" key="2">
    <source>
        <dbReference type="Proteomes" id="UP000228900"/>
    </source>
</evidence>
<protein>
    <submittedName>
        <fullName evidence="1">Uncharacterized protein</fullName>
    </submittedName>
</protein>
<proteinExistence type="predicted"/>
<gene>
    <name evidence="1" type="ORF">COT98_01810</name>
</gene>
<dbReference type="Proteomes" id="UP000228900">
    <property type="component" value="Unassembled WGS sequence"/>
</dbReference>
<comment type="caution">
    <text evidence="1">The sequence shown here is derived from an EMBL/GenBank/DDBJ whole genome shotgun (WGS) entry which is preliminary data.</text>
</comment>
<evidence type="ECO:0000313" key="1">
    <source>
        <dbReference type="EMBL" id="PIT94886.1"/>
    </source>
</evidence>
<name>A0A2M6WQ73_9BACT</name>
<sequence length="205" mass="23765">MEERETKVWILDPDELAQKDLAEKISHFSQVRVDTITEAQLNLEAIVAQENFTHVIIDGNEILTEKIRQIFSGIIIVNSKYEEFNDLLIKAGGNYKVRKDQTDDFFLNLVHIPVGLELINATIDFSKSAADPQNIREAEELLLKIKGIIERIRRNDTRKRFEDLAKIFFKLQNLKPVWQNPGHKKFIKTFHELQRKVLSLNATIG</sequence>